<dbReference type="InParanoid" id="A0A136IUI5"/>
<dbReference type="GO" id="GO:0008237">
    <property type="term" value="F:metallopeptidase activity"/>
    <property type="evidence" value="ECO:0007669"/>
    <property type="project" value="UniProtKB-KW"/>
</dbReference>
<comment type="cofactor">
    <cofactor evidence="1">
        <name>Zn(2+)</name>
        <dbReference type="ChEBI" id="CHEBI:29105"/>
    </cofactor>
</comment>
<evidence type="ECO:0000256" key="4">
    <source>
        <dbReference type="ARBA" id="ARBA00022801"/>
    </source>
</evidence>
<dbReference type="Pfam" id="PF07998">
    <property type="entry name" value="Peptidase_M54"/>
    <property type="match status" value="1"/>
</dbReference>
<dbReference type="Gene3D" id="3.40.390.10">
    <property type="entry name" value="Collagenase (Catalytic Domain)"/>
    <property type="match status" value="1"/>
</dbReference>
<dbReference type="CDD" id="cd11375">
    <property type="entry name" value="Peptidase_M54"/>
    <property type="match status" value="1"/>
</dbReference>
<dbReference type="GO" id="GO:0046872">
    <property type="term" value="F:metal ion binding"/>
    <property type="evidence" value="ECO:0007669"/>
    <property type="project" value="UniProtKB-KW"/>
</dbReference>
<sequence length="472" mass="51662">MPAQPKPCQHATIQLEPSACATRVGFEPVSAGEVLAAAVASGENPYSDPNSTQAAAEEFSSFFPAPLILPGDELAYEPDEEGQAFHEWLGMKERNKPTKRRNVLYVAAAPRVTPEAKHIEAWTEIRCAAGQHDATGETPQPPQAEDVIGFLGAFYHGMQVKPFPQRLRFVRWADEIDHNDTAKDISYIGLAAKDNCTRIRARPCPDGIFEAQLNLEDILDAALAMLPADAYAILLLVDHDLYESEEDDFCCGRAYGGSRVCVVQTARYHPALDEHAGIDRAHMWPASHCKAYLDKLCRAEGIKIPTRKAAALTARSRKQPSAPGPLRLAIAAAATATTAQRPKTTTTASDDDVRRQLQGLWFSRLARTAAHELGHCLGLAHCVYAACLMQGTASVAEDVRQPPYLCVVCVSKVGHAVACELEKKRKPEEVAGYLVERYQTLARVCGRWEEAGVGMFAGYSAWVRARIANMQR</sequence>
<evidence type="ECO:0000313" key="7">
    <source>
        <dbReference type="EMBL" id="KXJ88572.1"/>
    </source>
</evidence>
<evidence type="ECO:0000256" key="2">
    <source>
        <dbReference type="ARBA" id="ARBA00022670"/>
    </source>
</evidence>
<name>A0A136IUI5_9PEZI</name>
<dbReference type="AlphaFoldDB" id="A0A136IUI5"/>
<protein>
    <recommendedName>
        <fullName evidence="9">Archaemetzincin-2</fullName>
    </recommendedName>
</protein>
<dbReference type="GO" id="GO:0006508">
    <property type="term" value="P:proteolysis"/>
    <property type="evidence" value="ECO:0007669"/>
    <property type="project" value="UniProtKB-KW"/>
</dbReference>
<dbReference type="OrthoDB" id="2365600at2759"/>
<keyword evidence="6" id="KW-0482">Metalloprotease</keyword>
<accession>A0A136IUI5</accession>
<dbReference type="InterPro" id="IPR024079">
    <property type="entry name" value="MetalloPept_cat_dom_sf"/>
</dbReference>
<keyword evidence="2" id="KW-0645">Protease</keyword>
<dbReference type="Proteomes" id="UP000070501">
    <property type="component" value="Unassembled WGS sequence"/>
</dbReference>
<dbReference type="EMBL" id="KQ964258">
    <property type="protein sequence ID" value="KXJ88572.1"/>
    <property type="molecule type" value="Genomic_DNA"/>
</dbReference>
<dbReference type="PANTHER" id="PTHR15910">
    <property type="entry name" value="ARCHAEMETZINCIN"/>
    <property type="match status" value="1"/>
</dbReference>
<evidence type="ECO:0000256" key="1">
    <source>
        <dbReference type="ARBA" id="ARBA00001947"/>
    </source>
</evidence>
<keyword evidence="5" id="KW-0862">Zinc</keyword>
<gene>
    <name evidence="7" type="ORF">Micbo1qcDRAFT_166636</name>
</gene>
<evidence type="ECO:0000256" key="5">
    <source>
        <dbReference type="ARBA" id="ARBA00022833"/>
    </source>
</evidence>
<organism evidence="7 8">
    <name type="scientific">Microdochium bolleyi</name>
    <dbReference type="NCBI Taxonomy" id="196109"/>
    <lineage>
        <taxon>Eukaryota</taxon>
        <taxon>Fungi</taxon>
        <taxon>Dikarya</taxon>
        <taxon>Ascomycota</taxon>
        <taxon>Pezizomycotina</taxon>
        <taxon>Sordariomycetes</taxon>
        <taxon>Xylariomycetidae</taxon>
        <taxon>Xylariales</taxon>
        <taxon>Microdochiaceae</taxon>
        <taxon>Microdochium</taxon>
    </lineage>
</organism>
<keyword evidence="4" id="KW-0378">Hydrolase</keyword>
<evidence type="ECO:0000256" key="3">
    <source>
        <dbReference type="ARBA" id="ARBA00022723"/>
    </source>
</evidence>
<evidence type="ECO:0000313" key="8">
    <source>
        <dbReference type="Proteomes" id="UP000070501"/>
    </source>
</evidence>
<evidence type="ECO:0000256" key="6">
    <source>
        <dbReference type="ARBA" id="ARBA00023049"/>
    </source>
</evidence>
<keyword evidence="8" id="KW-1185">Reference proteome</keyword>
<keyword evidence="3" id="KW-0479">Metal-binding</keyword>
<dbReference type="SUPFAM" id="SSF55486">
    <property type="entry name" value="Metalloproteases ('zincins'), catalytic domain"/>
    <property type="match status" value="1"/>
</dbReference>
<dbReference type="InterPro" id="IPR012962">
    <property type="entry name" value="Pept_M54_archaemetzincn"/>
</dbReference>
<dbReference type="PANTHER" id="PTHR15910:SF1">
    <property type="entry name" value="ARCHAEMETZINCIN-2"/>
    <property type="match status" value="1"/>
</dbReference>
<reference evidence="8" key="1">
    <citation type="submission" date="2016-02" db="EMBL/GenBank/DDBJ databases">
        <title>Draft genome sequence of Microdochium bolleyi, a fungal endophyte of beachgrass.</title>
        <authorList>
            <consortium name="DOE Joint Genome Institute"/>
            <person name="David A.S."/>
            <person name="May G."/>
            <person name="Haridas S."/>
            <person name="Lim J."/>
            <person name="Wang M."/>
            <person name="Labutti K."/>
            <person name="Lipzen A."/>
            <person name="Barry K."/>
            <person name="Grigoriev I.V."/>
        </authorList>
    </citation>
    <scope>NUCLEOTIDE SEQUENCE [LARGE SCALE GENOMIC DNA]</scope>
    <source>
        <strain evidence="8">J235TASD1</strain>
    </source>
</reference>
<proteinExistence type="predicted"/>
<evidence type="ECO:0008006" key="9">
    <source>
        <dbReference type="Google" id="ProtNLM"/>
    </source>
</evidence>